<evidence type="ECO:0000259" key="8">
    <source>
        <dbReference type="Pfam" id="PF01167"/>
    </source>
</evidence>
<reference evidence="9 10" key="2">
    <citation type="submission" date="2016-08" db="EMBL/GenBank/DDBJ databases">
        <title>Pervasive Adenine N6-methylation of Active Genes in Fungi.</title>
        <authorList>
            <consortium name="DOE Joint Genome Institute"/>
            <person name="Mondo S.J."/>
            <person name="Dannebaum R.O."/>
            <person name="Kuo R.C."/>
            <person name="Labutti K."/>
            <person name="Haridas S."/>
            <person name="Kuo A."/>
            <person name="Salamov A."/>
            <person name="Ahrendt S.R."/>
            <person name="Lipzen A."/>
            <person name="Sullivan W."/>
            <person name="Andreopoulos W.B."/>
            <person name="Clum A."/>
            <person name="Lindquist E."/>
            <person name="Daum C."/>
            <person name="Ramamoorthy G.K."/>
            <person name="Gryganskyi A."/>
            <person name="Culley D."/>
            <person name="Magnuson J.K."/>
            <person name="James T.Y."/>
            <person name="O'Malley M.A."/>
            <person name="Stajich J.E."/>
            <person name="Spatafora J.W."/>
            <person name="Visel A."/>
            <person name="Grigoriev I.V."/>
        </authorList>
    </citation>
    <scope>NUCLEOTIDE SEQUENCE [LARGE SCALE GENOMIC DNA]</scope>
    <source>
        <strain evidence="9 10">S4</strain>
    </source>
</reference>
<dbReference type="Pfam" id="PF11719">
    <property type="entry name" value="Drc1-Sld2"/>
    <property type="match status" value="1"/>
</dbReference>
<dbReference type="InterPro" id="IPR025659">
    <property type="entry name" value="Tubby-like_C"/>
</dbReference>
<dbReference type="STRING" id="1754192.A0A1Y1X3E1"/>
<feature type="compositionally biased region" description="Basic and acidic residues" evidence="7">
    <location>
        <begin position="423"/>
        <end position="433"/>
    </location>
</feature>
<evidence type="ECO:0000256" key="6">
    <source>
        <dbReference type="ARBA" id="ARBA00023242"/>
    </source>
</evidence>
<comment type="similarity">
    <text evidence="2">Belongs to the TUB family.</text>
</comment>
<dbReference type="Gene3D" id="3.20.90.10">
    <property type="entry name" value="Tubby Protein, Chain A"/>
    <property type="match status" value="1"/>
</dbReference>
<protein>
    <recommendedName>
        <fullName evidence="4">DNA replication regulator SLD2</fullName>
    </recommendedName>
    <alternativeName>
        <fullName evidence="5">DNA replication regulator sld2</fullName>
    </alternativeName>
</protein>
<dbReference type="Gene3D" id="1.10.10.1460">
    <property type="match status" value="1"/>
</dbReference>
<keyword evidence="10" id="KW-1185">Reference proteome</keyword>
<dbReference type="PANTHER" id="PTHR16517:SF7">
    <property type="entry name" value="PROTEIN KING TUBBY"/>
    <property type="match status" value="1"/>
</dbReference>
<dbReference type="InterPro" id="IPR000007">
    <property type="entry name" value="Tubby_C"/>
</dbReference>
<keyword evidence="6" id="KW-0539">Nucleus</keyword>
<dbReference type="EMBL" id="MCFG01000162">
    <property type="protein sequence ID" value="ORX79834.1"/>
    <property type="molecule type" value="Genomic_DNA"/>
</dbReference>
<sequence length="716" mass="83900">MTDYINEEQQLRQLKSELKHWEHSFLKNEGHKPTKLDISNNKEIANKYRAYRKLRTKLNEKTNTNENQTVHEPKHSKNKNRIPNNNNNININNNIEKRNVNIKSKSNRNEVNNLINNKDHENINMTHEYNKLHNQIPNKLFAMSQNTNLKKKVHNYGIVHSSEINENENLSIFTNQNVMKESRMKKIEMNEKYNLKNNRDESDMLTTNSMFVSSSPKERMLDLEKKFAEKKEPEYHQDEKKTKDTSLNNLILPAPKIITFNKNEPKHELFVQVNKINKLKKDDDNDDDEIKDILLNEGKVNSNSKTRLRKKDGSLFKEGVEVKTIKKNKKKSHKKEEEEETTEISDYSESRPMLKDESKKENDIKISKREKVKKLLKKKSNVDSEEEDSEEEDESTIRANKKGKNKKNTRKYDSDNEDDEESQKERETEKENEKDDDDDNNKSPINNNKKFNFLDALPAENVSTFERIEVNHILRCRVIRKVGKINHMHPEYYLYNDDTNEFLLAARKRKNIKKMNYIITTDENSITKTSSGYVGKLTVKQDKFTLLNAENYNPNLPNKGLYESAVIFYNKNSSPREMFIALPALHLEHGSTEYSKDFLSDAKSNNTDKVIVLRNNPPRWNEATQSHCLNFSGRVTQPSIKNFQLIYDKGNSYMKYFGNSYDESQKFEPISVDNPILLQFGRCGSNNFSLDIRYPLSPLEAFSIALTTFDAFDTLY</sequence>
<gene>
    <name evidence="9" type="ORF">BCR32DRAFT_221286</name>
</gene>
<dbReference type="AlphaFoldDB" id="A0A1Y1X3E1"/>
<name>A0A1Y1X3E1_9FUNG</name>
<feature type="compositionally biased region" description="Basic residues" evidence="7">
    <location>
        <begin position="399"/>
        <end position="409"/>
    </location>
</feature>
<evidence type="ECO:0000256" key="2">
    <source>
        <dbReference type="ARBA" id="ARBA00007129"/>
    </source>
</evidence>
<dbReference type="PRINTS" id="PR01573">
    <property type="entry name" value="SUPERTUBBY"/>
</dbReference>
<feature type="compositionally biased region" description="Basic and acidic residues" evidence="7">
    <location>
        <begin position="348"/>
        <end position="362"/>
    </location>
</feature>
<evidence type="ECO:0000256" key="4">
    <source>
        <dbReference type="ARBA" id="ARBA00018363"/>
    </source>
</evidence>
<comment type="similarity">
    <text evidence="3">Belongs to the SLD2 family.</text>
</comment>
<proteinExistence type="inferred from homology"/>
<dbReference type="Pfam" id="PF01167">
    <property type="entry name" value="Tub"/>
    <property type="match status" value="1"/>
</dbReference>
<reference evidence="9 10" key="1">
    <citation type="submission" date="2016-08" db="EMBL/GenBank/DDBJ databases">
        <title>A Parts List for Fungal Cellulosomes Revealed by Comparative Genomics.</title>
        <authorList>
            <consortium name="DOE Joint Genome Institute"/>
            <person name="Haitjema C.H."/>
            <person name="Gilmore S.P."/>
            <person name="Henske J.K."/>
            <person name="Solomon K.V."/>
            <person name="De Groot R."/>
            <person name="Kuo A."/>
            <person name="Mondo S.J."/>
            <person name="Salamov A.A."/>
            <person name="Labutti K."/>
            <person name="Zhao Z."/>
            <person name="Chiniquy J."/>
            <person name="Barry K."/>
            <person name="Brewer H.M."/>
            <person name="Purvine S.O."/>
            <person name="Wright A.T."/>
            <person name="Boxma B."/>
            <person name="Van Alen T."/>
            <person name="Hackstein J.H."/>
            <person name="Baker S.E."/>
            <person name="Grigoriev I.V."/>
            <person name="O'Malley M.A."/>
        </authorList>
    </citation>
    <scope>NUCLEOTIDE SEQUENCE [LARGE SCALE GENOMIC DNA]</scope>
    <source>
        <strain evidence="9 10">S4</strain>
    </source>
</reference>
<dbReference type="GO" id="GO:0071163">
    <property type="term" value="P:DNA replication preinitiation complex assembly"/>
    <property type="evidence" value="ECO:0007669"/>
    <property type="project" value="UniProtKB-ARBA"/>
</dbReference>
<evidence type="ECO:0000256" key="5">
    <source>
        <dbReference type="ARBA" id="ARBA00019134"/>
    </source>
</evidence>
<feature type="region of interest" description="Disordered" evidence="7">
    <location>
        <begin position="319"/>
        <end position="362"/>
    </location>
</feature>
<dbReference type="PANTHER" id="PTHR16517">
    <property type="entry name" value="TUBBY-RELATED"/>
    <property type="match status" value="1"/>
</dbReference>
<dbReference type="InterPro" id="IPR021110">
    <property type="entry name" value="DNA_rep_checkpnt_protein"/>
</dbReference>
<dbReference type="Proteomes" id="UP000193944">
    <property type="component" value="Unassembled WGS sequence"/>
</dbReference>
<dbReference type="FunFam" id="1.10.10.1460:FF:000001">
    <property type="entry name" value="DNA replication regulator Sld2"/>
    <property type="match status" value="1"/>
</dbReference>
<dbReference type="SUPFAM" id="SSF54518">
    <property type="entry name" value="Tubby C-terminal domain-like"/>
    <property type="match status" value="1"/>
</dbReference>
<evidence type="ECO:0000256" key="3">
    <source>
        <dbReference type="ARBA" id="ARBA00007276"/>
    </source>
</evidence>
<comment type="caution">
    <text evidence="9">The sequence shown here is derived from an EMBL/GenBank/DDBJ whole genome shotgun (WGS) entry which is preliminary data.</text>
</comment>
<evidence type="ECO:0000313" key="9">
    <source>
        <dbReference type="EMBL" id="ORX79834.1"/>
    </source>
</evidence>
<evidence type="ECO:0000313" key="10">
    <source>
        <dbReference type="Proteomes" id="UP000193944"/>
    </source>
</evidence>
<evidence type="ECO:0000256" key="1">
    <source>
        <dbReference type="ARBA" id="ARBA00004123"/>
    </source>
</evidence>
<comment type="subcellular location">
    <subcellularLocation>
        <location evidence="1">Nucleus</location>
    </subcellularLocation>
</comment>
<feature type="compositionally biased region" description="Acidic residues" evidence="7">
    <location>
        <begin position="383"/>
        <end position="394"/>
    </location>
</feature>
<feature type="region of interest" description="Disordered" evidence="7">
    <location>
        <begin position="374"/>
        <end position="449"/>
    </location>
</feature>
<evidence type="ECO:0000256" key="7">
    <source>
        <dbReference type="SAM" id="MobiDB-lite"/>
    </source>
</evidence>
<dbReference type="GO" id="GO:0005634">
    <property type="term" value="C:nucleus"/>
    <property type="evidence" value="ECO:0007669"/>
    <property type="project" value="UniProtKB-SubCell"/>
</dbReference>
<feature type="region of interest" description="Disordered" evidence="7">
    <location>
        <begin position="57"/>
        <end position="92"/>
    </location>
</feature>
<accession>A0A1Y1X3E1</accession>
<organism evidence="9 10">
    <name type="scientific">Anaeromyces robustus</name>
    <dbReference type="NCBI Taxonomy" id="1754192"/>
    <lineage>
        <taxon>Eukaryota</taxon>
        <taxon>Fungi</taxon>
        <taxon>Fungi incertae sedis</taxon>
        <taxon>Chytridiomycota</taxon>
        <taxon>Chytridiomycota incertae sedis</taxon>
        <taxon>Neocallimastigomycetes</taxon>
        <taxon>Neocallimastigales</taxon>
        <taxon>Neocallimastigaceae</taxon>
        <taxon>Anaeromyces</taxon>
    </lineage>
</organism>
<dbReference type="OrthoDB" id="8775810at2759"/>
<feature type="compositionally biased region" description="Low complexity" evidence="7">
    <location>
        <begin position="81"/>
        <end position="92"/>
    </location>
</feature>
<feature type="domain" description="Tubby C-terminal" evidence="8">
    <location>
        <begin position="471"/>
        <end position="710"/>
    </location>
</feature>